<evidence type="ECO:0000313" key="1">
    <source>
        <dbReference type="EMBL" id="KAH7922740.1"/>
    </source>
</evidence>
<evidence type="ECO:0000313" key="2">
    <source>
        <dbReference type="Proteomes" id="UP000790709"/>
    </source>
</evidence>
<comment type="caution">
    <text evidence="1">The sequence shown here is derived from an EMBL/GenBank/DDBJ whole genome shotgun (WGS) entry which is preliminary data.</text>
</comment>
<dbReference type="EMBL" id="MU266474">
    <property type="protein sequence ID" value="KAH7922740.1"/>
    <property type="molecule type" value="Genomic_DNA"/>
</dbReference>
<keyword evidence="2" id="KW-1185">Reference proteome</keyword>
<sequence>MSLSYLAHRKLATNEWELLGINDSDYLVKDTPFPFDSASSLEKPVIGTDVYDPSSKLKRVAIIGVGISIVFGASCVVAGIVITLLPRKTVMRSGIVAVPVGLGWAHELIPLVLNLCVALCTESIGFMHSVALRSALAAESRLRFNTNLRLLNVARARPWTNPNGPLFNGVMSILLILSYTSSLLSMITEGVMYPKFQWYIHISNVPLIVMGVTILLQAIIAIAGIRATKILTWSSSAFDTTAALVHHAQIIPVDRQCMNSVSDSGLTAGPKAPSERQPSAWHAHASIRRIIIILWILIVACVIWGAIVVGLWKKYDGGTQMPALGRWSFFPDDRSNALAYGIPLDGSSWYGWIVCFANMAVVQGPLTLALHCSEVVVNVVRDEMTWREATSAGGAKMMRNPLKSVLGSWLNVVLLIAKPVLHWMFGLSLYIRYRFGSPVHISITMYTVQIWNLAMALLVFAVGCTVVALRQPRGPQPAAYGHIQTLANLIDEWSPTMWWGHKEDGIPYCHAGTSDHQLPEVKMGSIYAGS</sequence>
<organism evidence="1 2">
    <name type="scientific">Leucogyrophana mollusca</name>
    <dbReference type="NCBI Taxonomy" id="85980"/>
    <lineage>
        <taxon>Eukaryota</taxon>
        <taxon>Fungi</taxon>
        <taxon>Dikarya</taxon>
        <taxon>Basidiomycota</taxon>
        <taxon>Agaricomycotina</taxon>
        <taxon>Agaricomycetes</taxon>
        <taxon>Agaricomycetidae</taxon>
        <taxon>Boletales</taxon>
        <taxon>Boletales incertae sedis</taxon>
        <taxon>Leucogyrophana</taxon>
    </lineage>
</organism>
<gene>
    <name evidence="1" type="ORF">BV22DRAFT_637019</name>
</gene>
<accession>A0ACB8BAB1</accession>
<reference evidence="1" key="1">
    <citation type="journal article" date="2021" name="New Phytol.">
        <title>Evolutionary innovations through gain and loss of genes in the ectomycorrhizal Boletales.</title>
        <authorList>
            <person name="Wu G."/>
            <person name="Miyauchi S."/>
            <person name="Morin E."/>
            <person name="Kuo A."/>
            <person name="Drula E."/>
            <person name="Varga T."/>
            <person name="Kohler A."/>
            <person name="Feng B."/>
            <person name="Cao Y."/>
            <person name="Lipzen A."/>
            <person name="Daum C."/>
            <person name="Hundley H."/>
            <person name="Pangilinan J."/>
            <person name="Johnson J."/>
            <person name="Barry K."/>
            <person name="LaButti K."/>
            <person name="Ng V."/>
            <person name="Ahrendt S."/>
            <person name="Min B."/>
            <person name="Choi I.G."/>
            <person name="Park H."/>
            <person name="Plett J.M."/>
            <person name="Magnuson J."/>
            <person name="Spatafora J.W."/>
            <person name="Nagy L.G."/>
            <person name="Henrissat B."/>
            <person name="Grigoriev I.V."/>
            <person name="Yang Z.L."/>
            <person name="Xu J."/>
            <person name="Martin F.M."/>
        </authorList>
    </citation>
    <scope>NUCLEOTIDE SEQUENCE</scope>
    <source>
        <strain evidence="1">KUC20120723A-06</strain>
    </source>
</reference>
<protein>
    <submittedName>
        <fullName evidence="1">Uncharacterized protein</fullName>
    </submittedName>
</protein>
<dbReference type="Proteomes" id="UP000790709">
    <property type="component" value="Unassembled WGS sequence"/>
</dbReference>
<proteinExistence type="predicted"/>
<name>A0ACB8BAB1_9AGAM</name>